<dbReference type="STRING" id="441112.SAMN04488094_11532"/>
<evidence type="ECO:0000256" key="1">
    <source>
        <dbReference type="ARBA" id="ARBA00022576"/>
    </source>
</evidence>
<name>A0A1I1PI22_9RHOB</name>
<dbReference type="RefSeq" id="WP_093362383.1">
    <property type="nucleotide sequence ID" value="NZ_FOLG01000015.1"/>
</dbReference>
<dbReference type="PANTHER" id="PTHR10937:SF8">
    <property type="entry name" value="AMINOTRANSFERASE-RELATED"/>
    <property type="match status" value="1"/>
</dbReference>
<dbReference type="GO" id="GO:0097367">
    <property type="term" value="F:carbohydrate derivative binding"/>
    <property type="evidence" value="ECO:0007669"/>
    <property type="project" value="InterPro"/>
</dbReference>
<dbReference type="GO" id="GO:1901135">
    <property type="term" value="P:carbohydrate derivative metabolic process"/>
    <property type="evidence" value="ECO:0007669"/>
    <property type="project" value="InterPro"/>
</dbReference>
<dbReference type="PROSITE" id="PS51464">
    <property type="entry name" value="SIS"/>
    <property type="match status" value="2"/>
</dbReference>
<dbReference type="AlphaFoldDB" id="A0A1I1PI22"/>
<keyword evidence="1" id="KW-0032">Aminotransferase</keyword>
<feature type="domain" description="SIS" evidence="3">
    <location>
        <begin position="197"/>
        <end position="333"/>
    </location>
</feature>
<keyword evidence="2" id="KW-0677">Repeat</keyword>
<dbReference type="PANTHER" id="PTHR10937">
    <property type="entry name" value="GLUCOSAMINE--FRUCTOSE-6-PHOSPHATE AMINOTRANSFERASE, ISOMERIZING"/>
    <property type="match status" value="1"/>
</dbReference>
<dbReference type="Gene3D" id="3.40.50.10490">
    <property type="entry name" value="Glucose-6-phosphate isomerase like protein, domain 1"/>
    <property type="match status" value="2"/>
</dbReference>
<dbReference type="OrthoDB" id="9761808at2"/>
<feature type="domain" description="SIS" evidence="3">
    <location>
        <begin position="30"/>
        <end position="176"/>
    </location>
</feature>
<protein>
    <submittedName>
        <fullName evidence="4">Glutamine--fructose-6-phosphate transaminase</fullName>
    </submittedName>
</protein>
<evidence type="ECO:0000259" key="3">
    <source>
        <dbReference type="PROSITE" id="PS51464"/>
    </source>
</evidence>
<organism evidence="4 5">
    <name type="scientific">Tropicimonas isoalkanivorans</name>
    <dbReference type="NCBI Taxonomy" id="441112"/>
    <lineage>
        <taxon>Bacteria</taxon>
        <taxon>Pseudomonadati</taxon>
        <taxon>Pseudomonadota</taxon>
        <taxon>Alphaproteobacteria</taxon>
        <taxon>Rhodobacterales</taxon>
        <taxon>Roseobacteraceae</taxon>
        <taxon>Tropicimonas</taxon>
    </lineage>
</organism>
<evidence type="ECO:0000256" key="2">
    <source>
        <dbReference type="ARBA" id="ARBA00022737"/>
    </source>
</evidence>
<reference evidence="4 5" key="1">
    <citation type="submission" date="2016-10" db="EMBL/GenBank/DDBJ databases">
        <authorList>
            <person name="de Groot N.N."/>
        </authorList>
    </citation>
    <scope>NUCLEOTIDE SEQUENCE [LARGE SCALE GENOMIC DNA]</scope>
    <source>
        <strain evidence="4 5">DSM 19548</strain>
    </source>
</reference>
<dbReference type="Pfam" id="PF01380">
    <property type="entry name" value="SIS"/>
    <property type="match status" value="2"/>
</dbReference>
<dbReference type="CDD" id="cd05008">
    <property type="entry name" value="SIS_GlmS_GlmD_1"/>
    <property type="match status" value="1"/>
</dbReference>
<accession>A0A1I1PI22</accession>
<dbReference type="InterPro" id="IPR046348">
    <property type="entry name" value="SIS_dom_sf"/>
</dbReference>
<dbReference type="CDD" id="cd05009">
    <property type="entry name" value="SIS_GlmS_GlmD_2"/>
    <property type="match status" value="1"/>
</dbReference>
<evidence type="ECO:0000313" key="5">
    <source>
        <dbReference type="Proteomes" id="UP000198728"/>
    </source>
</evidence>
<evidence type="ECO:0000313" key="4">
    <source>
        <dbReference type="EMBL" id="SFD09455.1"/>
    </source>
</evidence>
<keyword evidence="5" id="KW-1185">Reference proteome</keyword>
<sequence length="343" mass="36895">MEHHETQMRREIREIPAAVERLLSRGRLPIEDAARAAAARDPAFAITIARGSSDHVCTYLKYVSELLLGLPVASVGPSIASIYGAHLRLQKSLCIAVSQSGKSPDIVELARAARFDGALSLAITNNRHSPLAESCSHTLEICAGPERSVAATKTFVTSIVAGLLLLAEWKKDADLRKALEHLPDLLDGAAAIDWPEVRANLDGRHSLFTLGRGPAWAISNEAALKFKETCQLHAESYSSAEVLHGPVSIVGEGFPVICFAAEDAAEKAVNEIADQIAAKGARVFVTSPKVSKATAVDHVRTGHPLTDPISLIVSFYSMVERFAVDHGIDPDTPRHLKKVTETI</sequence>
<dbReference type="Proteomes" id="UP000198728">
    <property type="component" value="Unassembled WGS sequence"/>
</dbReference>
<dbReference type="InterPro" id="IPR035466">
    <property type="entry name" value="GlmS/AgaS_SIS"/>
</dbReference>
<gene>
    <name evidence="4" type="ORF">SAMN04488094_11532</name>
</gene>
<dbReference type="EMBL" id="FOLG01000015">
    <property type="protein sequence ID" value="SFD09455.1"/>
    <property type="molecule type" value="Genomic_DNA"/>
</dbReference>
<dbReference type="InterPro" id="IPR035490">
    <property type="entry name" value="GlmS/FrlB_SIS"/>
</dbReference>
<dbReference type="InterPro" id="IPR001347">
    <property type="entry name" value="SIS_dom"/>
</dbReference>
<dbReference type="GO" id="GO:0008483">
    <property type="term" value="F:transaminase activity"/>
    <property type="evidence" value="ECO:0007669"/>
    <property type="project" value="UniProtKB-KW"/>
</dbReference>
<keyword evidence="1" id="KW-0808">Transferase</keyword>
<proteinExistence type="predicted"/>
<dbReference type="SUPFAM" id="SSF53697">
    <property type="entry name" value="SIS domain"/>
    <property type="match status" value="1"/>
</dbReference>